<protein>
    <submittedName>
        <fullName evidence="1">Uncharacterized protein</fullName>
    </submittedName>
</protein>
<keyword evidence="2" id="KW-1185">Reference proteome</keyword>
<proteinExistence type="predicted"/>
<dbReference type="EMBL" id="NTFI01000001">
    <property type="protein sequence ID" value="PHQ26339.1"/>
    <property type="molecule type" value="Genomic_DNA"/>
</dbReference>
<evidence type="ECO:0000313" key="1">
    <source>
        <dbReference type="EMBL" id="PHQ26339.1"/>
    </source>
</evidence>
<accession>A0A2G1VIJ2</accession>
<reference evidence="1 2" key="1">
    <citation type="submission" date="2017-09" db="EMBL/GenBank/DDBJ databases">
        <title>The draft genome sequences of Marinobacter guineae M3B.</title>
        <authorList>
            <person name="Cao J."/>
        </authorList>
    </citation>
    <scope>NUCLEOTIDE SEQUENCE [LARGE SCALE GENOMIC DNA]</scope>
    <source>
        <strain evidence="1 2">M3B</strain>
    </source>
</reference>
<sequence length="94" mass="10098">MRLISIVLTSPMTTAFWSVPITYFFEGPTDNIVVNQGNHNLALPLIRDDGAVIINGDKSMDGQIVFDPTATRHGAAGNGYLPIVKIRSVGPSSK</sequence>
<evidence type="ECO:0000313" key="2">
    <source>
        <dbReference type="Proteomes" id="UP000229044"/>
    </source>
</evidence>
<comment type="caution">
    <text evidence="1">The sequence shown here is derived from an EMBL/GenBank/DDBJ whole genome shotgun (WGS) entry which is preliminary data.</text>
</comment>
<name>A0A2G1VIJ2_9GAMM</name>
<dbReference type="Proteomes" id="UP000229044">
    <property type="component" value="Unassembled WGS sequence"/>
</dbReference>
<organism evidence="1 2">
    <name type="scientific">Marinobacter guineae</name>
    <dbReference type="NCBI Taxonomy" id="432303"/>
    <lineage>
        <taxon>Bacteria</taxon>
        <taxon>Pseudomonadati</taxon>
        <taxon>Pseudomonadota</taxon>
        <taxon>Gammaproteobacteria</taxon>
        <taxon>Pseudomonadales</taxon>
        <taxon>Marinobacteraceae</taxon>
        <taxon>Marinobacter</taxon>
    </lineage>
</organism>
<gene>
    <name evidence="1" type="ORF">CLH62_01695</name>
</gene>
<dbReference type="AlphaFoldDB" id="A0A2G1VIJ2"/>